<dbReference type="PANTHER" id="PTHR43685:SF10">
    <property type="entry name" value="LACTO-N-NEOTETRAOSE BIOSYNTHESIS GLYCOSYL TRANSFERASE LGTA"/>
    <property type="match status" value="1"/>
</dbReference>
<dbReference type="EMBL" id="BAAAEW010000003">
    <property type="protein sequence ID" value="GAA0740596.1"/>
    <property type="molecule type" value="Genomic_DNA"/>
</dbReference>
<comment type="caution">
    <text evidence="2">The sequence shown here is derived from an EMBL/GenBank/DDBJ whole genome shotgun (WGS) entry which is preliminary data.</text>
</comment>
<dbReference type="InterPro" id="IPR050834">
    <property type="entry name" value="Glycosyltransf_2"/>
</dbReference>
<dbReference type="Proteomes" id="UP001500279">
    <property type="component" value="Unassembled WGS sequence"/>
</dbReference>
<gene>
    <name evidence="2" type="ORF">GCM10009107_02360</name>
</gene>
<dbReference type="Pfam" id="PF00535">
    <property type="entry name" value="Glycos_transf_2"/>
    <property type="match status" value="1"/>
</dbReference>
<proteinExistence type="predicted"/>
<keyword evidence="3" id="KW-1185">Reference proteome</keyword>
<dbReference type="PANTHER" id="PTHR43685">
    <property type="entry name" value="GLYCOSYLTRANSFERASE"/>
    <property type="match status" value="1"/>
</dbReference>
<accession>A0ABN1JIL1</accession>
<reference evidence="2 3" key="1">
    <citation type="journal article" date="2019" name="Int. J. Syst. Evol. Microbiol.">
        <title>The Global Catalogue of Microorganisms (GCM) 10K type strain sequencing project: providing services to taxonomists for standard genome sequencing and annotation.</title>
        <authorList>
            <consortium name="The Broad Institute Genomics Platform"/>
            <consortium name="The Broad Institute Genome Sequencing Center for Infectious Disease"/>
            <person name="Wu L."/>
            <person name="Ma J."/>
        </authorList>
    </citation>
    <scope>NUCLEOTIDE SEQUENCE [LARGE SCALE GENOMIC DNA]</scope>
    <source>
        <strain evidence="2 3">JCM 15503</strain>
    </source>
</reference>
<dbReference type="RefSeq" id="WP_231011751.1">
    <property type="nucleotide sequence ID" value="NZ_BAAAEW010000003.1"/>
</dbReference>
<dbReference type="InterPro" id="IPR029044">
    <property type="entry name" value="Nucleotide-diphossugar_trans"/>
</dbReference>
<evidence type="ECO:0000313" key="3">
    <source>
        <dbReference type="Proteomes" id="UP001500279"/>
    </source>
</evidence>
<dbReference type="SUPFAM" id="SSF53448">
    <property type="entry name" value="Nucleotide-diphospho-sugar transferases"/>
    <property type="match status" value="1"/>
</dbReference>
<dbReference type="InterPro" id="IPR001173">
    <property type="entry name" value="Glyco_trans_2-like"/>
</dbReference>
<dbReference type="Gene3D" id="3.90.550.10">
    <property type="entry name" value="Spore Coat Polysaccharide Biosynthesis Protein SpsA, Chain A"/>
    <property type="match status" value="1"/>
</dbReference>
<feature type="domain" description="Glycosyltransferase 2-like" evidence="1">
    <location>
        <begin position="7"/>
        <end position="162"/>
    </location>
</feature>
<evidence type="ECO:0000313" key="2">
    <source>
        <dbReference type="EMBL" id="GAA0740596.1"/>
    </source>
</evidence>
<name>A0ABN1JIL1_9BURK</name>
<sequence length="328" mass="36324">MPKVTLISAFYNRAAVVERTVAGLQRQTFADFEAHLIDDASKDGTLGELLKHASQKLLVHTQPNMGFVNTMISAIARTDSEYIAVLGSGDECLPERLAKQVAYLDAHPDVGVVGCHSEIVFESGGATEHWRPEVQADVKQQLFHGNPFIHGDVMMRRSAYEQAGGYRAFFTYRQDLDLWLRISDHARLAVLPEVLYRCYKLKQSVSEDVRKLIVAMTCRDFAVYCARERLAGRPDPLQAGGPVAALMRPRSRALAEDLAYAAQRRALRGERTDAALLVAAALREHGGAKVRMAQVMVHLPGLVQARALVRGVKRQWAQVRPGLNTARG</sequence>
<organism evidence="2 3">
    <name type="scientific">Ideonella azotifigens</name>
    <dbReference type="NCBI Taxonomy" id="513160"/>
    <lineage>
        <taxon>Bacteria</taxon>
        <taxon>Pseudomonadati</taxon>
        <taxon>Pseudomonadota</taxon>
        <taxon>Betaproteobacteria</taxon>
        <taxon>Burkholderiales</taxon>
        <taxon>Sphaerotilaceae</taxon>
        <taxon>Ideonella</taxon>
    </lineage>
</organism>
<evidence type="ECO:0000259" key="1">
    <source>
        <dbReference type="Pfam" id="PF00535"/>
    </source>
</evidence>
<protein>
    <submittedName>
        <fullName evidence="2">Glycosyltransferase</fullName>
    </submittedName>
</protein>